<dbReference type="SMART" id="SM00091">
    <property type="entry name" value="PAS"/>
    <property type="match status" value="3"/>
</dbReference>
<dbReference type="Gene3D" id="1.10.10.10">
    <property type="entry name" value="Winged helix-like DNA-binding domain superfamily/Winged helix DNA-binding domain"/>
    <property type="match status" value="1"/>
</dbReference>
<dbReference type="PROSITE" id="PS50112">
    <property type="entry name" value="PAS"/>
    <property type="match status" value="3"/>
</dbReference>
<dbReference type="InterPro" id="IPR000700">
    <property type="entry name" value="PAS-assoc_C"/>
</dbReference>
<dbReference type="OrthoDB" id="165911at2157"/>
<feature type="domain" description="PAC" evidence="6">
    <location>
        <begin position="505"/>
        <end position="558"/>
    </location>
</feature>
<dbReference type="SMART" id="SM00065">
    <property type="entry name" value="GAF"/>
    <property type="match status" value="3"/>
</dbReference>
<feature type="domain" description="PAC" evidence="6">
    <location>
        <begin position="629"/>
        <end position="680"/>
    </location>
</feature>
<evidence type="ECO:0000313" key="7">
    <source>
        <dbReference type="EMBL" id="QLG26656.1"/>
    </source>
</evidence>
<dbReference type="NCBIfam" id="TIGR00229">
    <property type="entry name" value="sensory_box"/>
    <property type="match status" value="3"/>
</dbReference>
<dbReference type="Gene3D" id="3.30.450.20">
    <property type="entry name" value="PAS domain"/>
    <property type="match status" value="3"/>
</dbReference>
<dbReference type="InterPro" id="IPR031803">
    <property type="entry name" value="BAT_GAF/HTH-assoc"/>
</dbReference>
<keyword evidence="1" id="KW-0808">Transferase</keyword>
<sequence length="1249" mass="138660">MCDQPDRVLYADPNEGRAERVRHHLETGGERRVTVVRTVEEIRDVIDDEYACVILTPDVAADDPCSLLSAVADEYPTVNSILLSELDSPVLFERAYDVGVDEVVHYTGEEAARILDHHVGKFATDEESGVSLSPTHLEELMDVTEDAVVTIDARSRILYANPAVESVFGYTPEELVGESLTEIMSDEFARKHSEGIRRYLETGERTLDWANVELPCRHKDGHSVPLSISFSEFTVDGKRYFTGIMRDVTERKRHLAERRLLHETSQRILHAETFEDGLEIALNEVGDAMNWAYGEAWVLGENGERLERAPGEYVTTDESSEFAEGARSTTFERGEGLPGRCWETGEPEWIADLTDDGGFERATTAHEAGLHTALAVPIVADGDVVAVLVFMLPEAREVDEGMIEVTATVAADLGRLMQRLRVETDLREERALKDLILETSPVGILILDDEGTFKYLNGHAREMLGLAADEPAPSYDALDIELLDAKGDRLGEDGRPYRTVIEDRSPVAGEFRLRIDGEDRWLSASGVPMVEGSDEVTAAVFSIQDLTERKRREQQLVQYETVMQTVSDGIYAVDEDGRFVAVNDAYTALVGHSRDELLGRRADEVVSDSVIAKARRLQEELLEGDDEVTTLETTITTADGRVVPIEVRISLFPLGDDRFGRVGVVRDITERRRREERLALLNEVAQSLTGAETYEEVTDIVLEAASETLGLPLTSVEFYDEERGHLVPTARTEGVVDLVGTGPLFESTRGIPWRAYAGSEQLVYDDLRAEQDVPDGETPLRSAIVVPIGKYGVFVSGATEPDAIGETEVTVANILAANVHAALDRVDREQELRARKDRLEEQNDTLERVNRINRVIRSITQSLTQATSREDIVEAVCRELTEDGPYAFSWVAERTSVTGNEVTASASAGAGDGYLDGIGVSVDGDDEEGTDPTGRAFRTHEIQVQNDLHTDPPFEPWRSRAIEHGFRSSVAVPLTYGETLYGVLNVYAARAGMFEEMEASVLEELGEMVGYAINAMERKKLLVSDSAVELEFELSDPSIPAIRFARETGGTFEFDEFVQGVDGSFRVFFTVSGADPETVYEFADRIDSVTGVSLISERDGAVRFEANVSESGYLGKLVSYGAHPRSMSATPDGGRVTVELPRSGDLQSFIRMFLDTFEGSELVARRERDRPIRTRKEFQAVYKERLTERQEEVMKTAYFSGFFEWPRHKTGQEIAEMLGVSQPTVNRHIRTGERKLLDVAFEDDDPPGG</sequence>
<feature type="domain" description="PAS" evidence="5">
    <location>
        <begin position="133"/>
        <end position="203"/>
    </location>
</feature>
<dbReference type="GO" id="GO:0016301">
    <property type="term" value="F:kinase activity"/>
    <property type="evidence" value="ECO:0007669"/>
    <property type="project" value="UniProtKB-KW"/>
</dbReference>
<protein>
    <submittedName>
        <fullName evidence="7">PAS domain S-box protein</fullName>
    </submittedName>
</protein>
<dbReference type="SMART" id="SM00086">
    <property type="entry name" value="PAC"/>
    <property type="match status" value="3"/>
</dbReference>
<dbReference type="Gene3D" id="3.30.450.40">
    <property type="match status" value="3"/>
</dbReference>
<dbReference type="InterPro" id="IPR029016">
    <property type="entry name" value="GAF-like_dom_sf"/>
</dbReference>
<keyword evidence="8" id="KW-1185">Reference proteome</keyword>
<accession>A0A7D5KEA6</accession>
<dbReference type="InterPro" id="IPR011006">
    <property type="entry name" value="CheY-like_superfamily"/>
</dbReference>
<dbReference type="AlphaFoldDB" id="A0A7D5KEA6"/>
<dbReference type="KEGG" id="halg:HUG10_03465"/>
<dbReference type="Pfam" id="PF13185">
    <property type="entry name" value="GAF_2"/>
    <property type="match status" value="3"/>
</dbReference>
<evidence type="ECO:0000259" key="5">
    <source>
        <dbReference type="PROSITE" id="PS50112"/>
    </source>
</evidence>
<dbReference type="SUPFAM" id="SSF55781">
    <property type="entry name" value="GAF domain-like"/>
    <property type="match status" value="3"/>
</dbReference>
<dbReference type="InterPro" id="IPR052155">
    <property type="entry name" value="Biofilm_reg_signaling"/>
</dbReference>
<dbReference type="InterPro" id="IPR036388">
    <property type="entry name" value="WH-like_DNA-bd_sf"/>
</dbReference>
<dbReference type="Proteomes" id="UP000509750">
    <property type="component" value="Chromosome"/>
</dbReference>
<dbReference type="RefSeq" id="WP_179168231.1">
    <property type="nucleotide sequence ID" value="NZ_CP058529.1"/>
</dbReference>
<gene>
    <name evidence="7" type="ORF">HUG10_03465</name>
</gene>
<evidence type="ECO:0000256" key="1">
    <source>
        <dbReference type="ARBA" id="ARBA00022679"/>
    </source>
</evidence>
<evidence type="ECO:0000256" key="4">
    <source>
        <dbReference type="ARBA" id="ARBA00023163"/>
    </source>
</evidence>
<dbReference type="SUPFAM" id="SSF52172">
    <property type="entry name" value="CheY-like"/>
    <property type="match status" value="1"/>
</dbReference>
<keyword evidence="4" id="KW-0804">Transcription</keyword>
<dbReference type="Pfam" id="PF15915">
    <property type="entry name" value="BAT"/>
    <property type="match status" value="1"/>
</dbReference>
<dbReference type="InterPro" id="IPR003018">
    <property type="entry name" value="GAF"/>
</dbReference>
<feature type="domain" description="PAS" evidence="5">
    <location>
        <begin position="555"/>
        <end position="625"/>
    </location>
</feature>
<evidence type="ECO:0000256" key="3">
    <source>
        <dbReference type="ARBA" id="ARBA00023015"/>
    </source>
</evidence>
<dbReference type="PROSITE" id="PS50113">
    <property type="entry name" value="PAC"/>
    <property type="match status" value="2"/>
</dbReference>
<dbReference type="InterPro" id="IPR000014">
    <property type="entry name" value="PAS"/>
</dbReference>
<dbReference type="CDD" id="cd00130">
    <property type="entry name" value="PAS"/>
    <property type="match status" value="3"/>
</dbReference>
<dbReference type="InterPro" id="IPR013324">
    <property type="entry name" value="RNA_pol_sigma_r3/r4-like"/>
</dbReference>
<dbReference type="InterPro" id="IPR007050">
    <property type="entry name" value="HTH_bacterioopsin"/>
</dbReference>
<name>A0A7D5KEA6_9EURY</name>
<dbReference type="Pfam" id="PF08448">
    <property type="entry name" value="PAS_4"/>
    <property type="match status" value="2"/>
</dbReference>
<proteinExistence type="predicted"/>
<dbReference type="Pfam" id="PF13426">
    <property type="entry name" value="PAS_9"/>
    <property type="match status" value="1"/>
</dbReference>
<dbReference type="InterPro" id="IPR001610">
    <property type="entry name" value="PAC"/>
</dbReference>
<feature type="domain" description="PAS" evidence="5">
    <location>
        <begin position="429"/>
        <end position="470"/>
    </location>
</feature>
<keyword evidence="2" id="KW-0418">Kinase</keyword>
<dbReference type="PANTHER" id="PTHR44757:SF2">
    <property type="entry name" value="BIOFILM ARCHITECTURE MAINTENANCE PROTEIN MBAA"/>
    <property type="match status" value="1"/>
</dbReference>
<dbReference type="PANTHER" id="PTHR44757">
    <property type="entry name" value="DIGUANYLATE CYCLASE DGCP"/>
    <property type="match status" value="1"/>
</dbReference>
<organism evidence="7 8">
    <name type="scientific">Halorarum halophilum</name>
    <dbReference type="NCBI Taxonomy" id="2743090"/>
    <lineage>
        <taxon>Archaea</taxon>
        <taxon>Methanobacteriati</taxon>
        <taxon>Methanobacteriota</taxon>
        <taxon>Stenosarchaea group</taxon>
        <taxon>Halobacteria</taxon>
        <taxon>Halobacteriales</taxon>
        <taxon>Haloferacaceae</taxon>
        <taxon>Halorarum</taxon>
    </lineage>
</organism>
<evidence type="ECO:0000259" key="6">
    <source>
        <dbReference type="PROSITE" id="PS50113"/>
    </source>
</evidence>
<dbReference type="SUPFAM" id="SSF55785">
    <property type="entry name" value="PYP-like sensor domain (PAS domain)"/>
    <property type="match status" value="3"/>
</dbReference>
<dbReference type="Pfam" id="PF04967">
    <property type="entry name" value="HTH_10"/>
    <property type="match status" value="1"/>
</dbReference>
<dbReference type="SUPFAM" id="SSF88659">
    <property type="entry name" value="Sigma3 and sigma4 domains of RNA polymerase sigma factors"/>
    <property type="match status" value="1"/>
</dbReference>
<reference evidence="7 8" key="1">
    <citation type="submission" date="2020-07" db="EMBL/GenBank/DDBJ databases">
        <title>Gai3-2, isolated from salt lake.</title>
        <authorList>
            <person name="Cui H."/>
            <person name="Shi X."/>
        </authorList>
    </citation>
    <scope>NUCLEOTIDE SEQUENCE [LARGE SCALE GENOMIC DNA]</scope>
    <source>
        <strain evidence="7 8">Gai3-2</strain>
    </source>
</reference>
<dbReference type="InterPro" id="IPR013656">
    <property type="entry name" value="PAS_4"/>
</dbReference>
<dbReference type="InterPro" id="IPR035965">
    <property type="entry name" value="PAS-like_dom_sf"/>
</dbReference>
<dbReference type="EMBL" id="CP058529">
    <property type="protein sequence ID" value="QLG26656.1"/>
    <property type="molecule type" value="Genomic_DNA"/>
</dbReference>
<keyword evidence="3" id="KW-0805">Transcription regulation</keyword>
<evidence type="ECO:0000313" key="8">
    <source>
        <dbReference type="Proteomes" id="UP000509750"/>
    </source>
</evidence>
<evidence type="ECO:0000256" key="2">
    <source>
        <dbReference type="ARBA" id="ARBA00022777"/>
    </source>
</evidence>
<dbReference type="GeneID" id="56027860"/>